<dbReference type="GO" id="GO:0004066">
    <property type="term" value="F:asparagine synthase (glutamine-hydrolyzing) activity"/>
    <property type="evidence" value="ECO:0007669"/>
    <property type="project" value="UniProtKB-EC"/>
</dbReference>
<dbReference type="InterPro" id="IPR029055">
    <property type="entry name" value="Ntn_hydrolases_N"/>
</dbReference>
<reference evidence="1 2" key="1">
    <citation type="submission" date="2020-07" db="EMBL/GenBank/DDBJ databases">
        <title>Sequencing the genomes of 1000 actinobacteria strains.</title>
        <authorList>
            <person name="Klenk H.-P."/>
        </authorList>
    </citation>
    <scope>NUCLEOTIDE SEQUENCE [LARGE SCALE GENOMIC DNA]</scope>
    <source>
        <strain evidence="1 2">DSM 22083</strain>
    </source>
</reference>
<dbReference type="Proteomes" id="UP000569914">
    <property type="component" value="Unassembled WGS sequence"/>
</dbReference>
<organism evidence="1 2">
    <name type="scientific">Microlunatus parietis</name>
    <dbReference type="NCBI Taxonomy" id="682979"/>
    <lineage>
        <taxon>Bacteria</taxon>
        <taxon>Bacillati</taxon>
        <taxon>Actinomycetota</taxon>
        <taxon>Actinomycetes</taxon>
        <taxon>Propionibacteriales</taxon>
        <taxon>Propionibacteriaceae</taxon>
        <taxon>Microlunatus</taxon>
    </lineage>
</organism>
<comment type="caution">
    <text evidence="1">The sequence shown here is derived from an EMBL/GenBank/DDBJ whole genome shotgun (WGS) entry which is preliminary data.</text>
</comment>
<protein>
    <submittedName>
        <fullName evidence="1">Asparagine synthase (Glutamine-hydrolyzing)</fullName>
        <ecNumber evidence="1">6.3.5.4</ecNumber>
    </submittedName>
</protein>
<dbReference type="Gene3D" id="3.40.50.620">
    <property type="entry name" value="HUPs"/>
    <property type="match status" value="1"/>
</dbReference>
<keyword evidence="2" id="KW-1185">Reference proteome</keyword>
<evidence type="ECO:0000313" key="1">
    <source>
        <dbReference type="EMBL" id="NYE73030.1"/>
    </source>
</evidence>
<proteinExistence type="predicted"/>
<sequence length="598" mass="63937">MKALLAVTLSSDPGGPAIDERSLAQAVGCLNDSLPAEPTLRRTDDGWIAFAGTDPGDLTDPAGGFTVRLGRAARTRTRDVATTELPAMIANGAALTDLLPPFAAAHRPAPGAPIMIAGDWLGFHQLYWWRGPGVSAVSTSARALSILAGGALDPAGLGAQALIGWQIGDATLFAGVHTFGPATIATLHRGGLDLRRYAEPPARPATAPQLDEAVEAMAAILVQWQTAYLDDHPDAMLQLTGGHDSRILLAAIPEQRRAGIRALTLGNPDSPDVMIAAQLVERFGMAHQVYRLDEQRRPTPAETHALALAAARELECAASPLALAPLLLAESHLEQGHRLGGLGGEVARGFYYAGQPAHATTSPHLVDRLARWRLFSNEAVEADAFEPAFLDHARATTLGTLHGLFGPGDWLRSTDDFYLMQRMHRWAGVHGTVAAIRRHYINPMFDRTFVELALAVAPGDKRDSMLLGRLMRRLDPELARVPLDSGLVPARLGTRSVFTRLSTGTVTARKMVRKVHQRVTRGRRAQLGAADAAALVLEHWRAEPAACEALYGVPLLRAGWLDRVLSGSTPAQPTTVAFLINLLAATDRTARAPVSSTA</sequence>
<dbReference type="InterPro" id="IPR014729">
    <property type="entry name" value="Rossmann-like_a/b/a_fold"/>
</dbReference>
<dbReference type="SUPFAM" id="SSF56235">
    <property type="entry name" value="N-terminal nucleophile aminohydrolases (Ntn hydrolases)"/>
    <property type="match status" value="1"/>
</dbReference>
<dbReference type="RefSeq" id="WP_179754238.1">
    <property type="nucleotide sequence ID" value="NZ_JACCBU010000001.1"/>
</dbReference>
<gene>
    <name evidence="1" type="ORF">BKA15_004359</name>
</gene>
<dbReference type="EC" id="6.3.5.4" evidence="1"/>
<name>A0A7Y9IAD2_9ACTN</name>
<accession>A0A7Y9IAD2</accession>
<dbReference type="EMBL" id="JACCBU010000001">
    <property type="protein sequence ID" value="NYE73030.1"/>
    <property type="molecule type" value="Genomic_DNA"/>
</dbReference>
<dbReference type="SUPFAM" id="SSF52402">
    <property type="entry name" value="Adenine nucleotide alpha hydrolases-like"/>
    <property type="match status" value="1"/>
</dbReference>
<dbReference type="AlphaFoldDB" id="A0A7Y9IAD2"/>
<evidence type="ECO:0000313" key="2">
    <source>
        <dbReference type="Proteomes" id="UP000569914"/>
    </source>
</evidence>
<keyword evidence="1" id="KW-0436">Ligase</keyword>